<reference evidence="1" key="1">
    <citation type="journal article" date="2014" name="Front. Microbiol.">
        <title>High frequency of phylogenetically diverse reductive dehalogenase-homologous genes in deep subseafloor sedimentary metagenomes.</title>
        <authorList>
            <person name="Kawai M."/>
            <person name="Futagami T."/>
            <person name="Toyoda A."/>
            <person name="Takaki Y."/>
            <person name="Nishi S."/>
            <person name="Hori S."/>
            <person name="Arai W."/>
            <person name="Tsubouchi T."/>
            <person name="Morono Y."/>
            <person name="Uchiyama I."/>
            <person name="Ito T."/>
            <person name="Fujiyama A."/>
            <person name="Inagaki F."/>
            <person name="Takami H."/>
        </authorList>
    </citation>
    <scope>NUCLEOTIDE SEQUENCE</scope>
    <source>
        <strain evidence="1">Expedition CK06-06</strain>
    </source>
</reference>
<feature type="non-terminal residue" evidence="1">
    <location>
        <position position="1"/>
    </location>
</feature>
<name>X1R587_9ZZZZ</name>
<dbReference type="AlphaFoldDB" id="X1R587"/>
<sequence length="35" mass="3744">LWGNGEQNQFGGGVPNPPLLILGEVITISKYLYVG</sequence>
<proteinExistence type="predicted"/>
<accession>X1R587</accession>
<dbReference type="EMBL" id="BARW01000289">
    <property type="protein sequence ID" value="GAI62211.1"/>
    <property type="molecule type" value="Genomic_DNA"/>
</dbReference>
<comment type="caution">
    <text evidence="1">The sequence shown here is derived from an EMBL/GenBank/DDBJ whole genome shotgun (WGS) entry which is preliminary data.</text>
</comment>
<protein>
    <submittedName>
        <fullName evidence="1">Uncharacterized protein</fullName>
    </submittedName>
</protein>
<organism evidence="1">
    <name type="scientific">marine sediment metagenome</name>
    <dbReference type="NCBI Taxonomy" id="412755"/>
    <lineage>
        <taxon>unclassified sequences</taxon>
        <taxon>metagenomes</taxon>
        <taxon>ecological metagenomes</taxon>
    </lineage>
</organism>
<evidence type="ECO:0000313" key="1">
    <source>
        <dbReference type="EMBL" id="GAI62211.1"/>
    </source>
</evidence>
<gene>
    <name evidence="1" type="ORF">S12H4_01456</name>
</gene>